<dbReference type="RefSeq" id="XP_064734755.1">
    <property type="nucleotide sequence ID" value="XM_064869258.1"/>
</dbReference>
<evidence type="ECO:0000313" key="1">
    <source>
        <dbReference type="EMBL" id="KAK5946665.1"/>
    </source>
</evidence>
<name>A0ABR0S1F5_9EURO</name>
<evidence type="ECO:0008006" key="3">
    <source>
        <dbReference type="Google" id="ProtNLM"/>
    </source>
</evidence>
<comment type="caution">
    <text evidence="1">The sequence shown here is derived from an EMBL/GenBank/DDBJ whole genome shotgun (WGS) entry which is preliminary data.</text>
</comment>
<organism evidence="1 2">
    <name type="scientific">Knufia obscura</name>
    <dbReference type="NCBI Taxonomy" id="1635080"/>
    <lineage>
        <taxon>Eukaryota</taxon>
        <taxon>Fungi</taxon>
        <taxon>Dikarya</taxon>
        <taxon>Ascomycota</taxon>
        <taxon>Pezizomycotina</taxon>
        <taxon>Eurotiomycetes</taxon>
        <taxon>Chaetothyriomycetidae</taxon>
        <taxon>Chaetothyriales</taxon>
        <taxon>Trichomeriaceae</taxon>
        <taxon>Knufia</taxon>
    </lineage>
</organism>
<reference evidence="1 2" key="1">
    <citation type="journal article" date="2023" name="Res Sq">
        <title>Genomic and morphological characterization of Knufia obscura isolated from the Mars 2020 spacecraft assembly facility.</title>
        <authorList>
            <person name="Chander A.M."/>
            <person name="Teixeira M.M."/>
            <person name="Singh N.K."/>
            <person name="Williams M.P."/>
            <person name="Parker C.W."/>
            <person name="Leo P."/>
            <person name="Stajich J.E."/>
            <person name="Torok T."/>
            <person name="Tighe S."/>
            <person name="Mason C.E."/>
            <person name="Venkateswaran K."/>
        </authorList>
    </citation>
    <scope>NUCLEOTIDE SEQUENCE [LARGE SCALE GENOMIC DNA]</scope>
    <source>
        <strain evidence="1 2">CCFEE 5817</strain>
    </source>
</reference>
<evidence type="ECO:0000313" key="2">
    <source>
        <dbReference type="Proteomes" id="UP001334248"/>
    </source>
</evidence>
<keyword evidence="2" id="KW-1185">Reference proteome</keyword>
<accession>A0ABR0S1F5</accession>
<sequence length="462" mass="52146">MEMLIRIAQFSIGADKVRHSSTPVQQYPSKISIDMTMAGIDKRSRQAFLEAVREEYVFVRLTFYGGLGCEVQTLRAHSQQADLYQQADPYARVREQLEHYSLHSPSAAVLLPHLLNYSEARAISLVDVVLDEHHGLTYDFPADKPLDAAAQVTFLADRFGTLLMCLALQHYLGVLHGNKLSFKAATIRAPPTSRTAVARQCIHKYQLTVVREAVAGGRPVHEILPVTFEALYWFHTKIDTPALASHNDNKILQYFSNIFNGLAMKGLANYLLLNKNIPHLQSHFLLKDGTLAFTVTQRLLFQTRALTVDLRAYVINEQEYTNIEAFEALFQMAQARAEVSLALARAASLPGSSISPLVRVAEAHTQSRRAPGLSAADHLQHARLIHSIIRARAQRVVSDPVVSRLKMDIKALFQWIDEFDRMRREIVFAIVDRGEDMQREILVEPMPKLARFGFTIRLPEDL</sequence>
<protein>
    <recommendedName>
        <fullName evidence="3">Protein kinase domain-containing protein</fullName>
    </recommendedName>
</protein>
<proteinExistence type="predicted"/>
<dbReference type="Proteomes" id="UP001334248">
    <property type="component" value="Unassembled WGS sequence"/>
</dbReference>
<gene>
    <name evidence="1" type="ORF">PMZ80_000808</name>
</gene>
<dbReference type="EMBL" id="JAVHJV010000001">
    <property type="protein sequence ID" value="KAK5946665.1"/>
    <property type="molecule type" value="Genomic_DNA"/>
</dbReference>
<dbReference type="GeneID" id="89994257"/>